<name>X1CRQ1_9ZZZZ</name>
<proteinExistence type="predicted"/>
<comment type="caution">
    <text evidence="1">The sequence shown here is derived from an EMBL/GenBank/DDBJ whole genome shotgun (WGS) entry which is preliminary data.</text>
</comment>
<accession>X1CRQ1</accession>
<organism evidence="1">
    <name type="scientific">marine sediment metagenome</name>
    <dbReference type="NCBI Taxonomy" id="412755"/>
    <lineage>
        <taxon>unclassified sequences</taxon>
        <taxon>metagenomes</taxon>
        <taxon>ecological metagenomes</taxon>
    </lineage>
</organism>
<gene>
    <name evidence="1" type="ORF">S01H4_22372</name>
</gene>
<dbReference type="AlphaFoldDB" id="X1CRQ1"/>
<dbReference type="EMBL" id="BART01010243">
    <property type="protein sequence ID" value="GAG86941.1"/>
    <property type="molecule type" value="Genomic_DNA"/>
</dbReference>
<evidence type="ECO:0000313" key="1">
    <source>
        <dbReference type="EMBL" id="GAG86941.1"/>
    </source>
</evidence>
<reference evidence="1" key="1">
    <citation type="journal article" date="2014" name="Front. Microbiol.">
        <title>High frequency of phylogenetically diverse reductive dehalogenase-homologous genes in deep subseafloor sedimentary metagenomes.</title>
        <authorList>
            <person name="Kawai M."/>
            <person name="Futagami T."/>
            <person name="Toyoda A."/>
            <person name="Takaki Y."/>
            <person name="Nishi S."/>
            <person name="Hori S."/>
            <person name="Arai W."/>
            <person name="Tsubouchi T."/>
            <person name="Morono Y."/>
            <person name="Uchiyama I."/>
            <person name="Ito T."/>
            <person name="Fujiyama A."/>
            <person name="Inagaki F."/>
            <person name="Takami H."/>
        </authorList>
    </citation>
    <scope>NUCLEOTIDE SEQUENCE</scope>
    <source>
        <strain evidence="1">Expedition CK06-06</strain>
    </source>
</reference>
<protein>
    <submittedName>
        <fullName evidence="1">Uncharacterized protein</fullName>
    </submittedName>
</protein>
<sequence>MGCFEISRKLELIVEEIAQIDASERTHADIERAVNEFVERVENADEDAVPELVDCLCDLFEIS</sequence>